<feature type="signal peptide" evidence="1">
    <location>
        <begin position="1"/>
        <end position="20"/>
    </location>
</feature>
<accession>A0AAD6YWJ4</accession>
<feature type="chain" id="PRO_5042203194" description="Secreted protein" evidence="1">
    <location>
        <begin position="21"/>
        <end position="141"/>
    </location>
</feature>
<reference evidence="2" key="1">
    <citation type="submission" date="2023-03" db="EMBL/GenBank/DDBJ databases">
        <title>Massive genome expansion in bonnet fungi (Mycena s.s.) driven by repeated elements and novel gene families across ecological guilds.</title>
        <authorList>
            <consortium name="Lawrence Berkeley National Laboratory"/>
            <person name="Harder C.B."/>
            <person name="Miyauchi S."/>
            <person name="Viragh M."/>
            <person name="Kuo A."/>
            <person name="Thoen E."/>
            <person name="Andreopoulos B."/>
            <person name="Lu D."/>
            <person name="Skrede I."/>
            <person name="Drula E."/>
            <person name="Henrissat B."/>
            <person name="Morin E."/>
            <person name="Kohler A."/>
            <person name="Barry K."/>
            <person name="LaButti K."/>
            <person name="Morin E."/>
            <person name="Salamov A."/>
            <person name="Lipzen A."/>
            <person name="Mereny Z."/>
            <person name="Hegedus B."/>
            <person name="Baldrian P."/>
            <person name="Stursova M."/>
            <person name="Weitz H."/>
            <person name="Taylor A."/>
            <person name="Grigoriev I.V."/>
            <person name="Nagy L.G."/>
            <person name="Martin F."/>
            <person name="Kauserud H."/>
        </authorList>
    </citation>
    <scope>NUCLEOTIDE SEQUENCE</scope>
    <source>
        <strain evidence="2">CBHHK002</strain>
    </source>
</reference>
<proteinExistence type="predicted"/>
<keyword evidence="3" id="KW-1185">Reference proteome</keyword>
<dbReference type="Proteomes" id="UP001218218">
    <property type="component" value="Unassembled WGS sequence"/>
</dbReference>
<evidence type="ECO:0008006" key="4">
    <source>
        <dbReference type="Google" id="ProtNLM"/>
    </source>
</evidence>
<dbReference type="EMBL" id="JARIHO010000157">
    <property type="protein sequence ID" value="KAJ7300651.1"/>
    <property type="molecule type" value="Genomic_DNA"/>
</dbReference>
<evidence type="ECO:0000313" key="3">
    <source>
        <dbReference type="Proteomes" id="UP001218218"/>
    </source>
</evidence>
<keyword evidence="1" id="KW-0732">Signal</keyword>
<sequence length="141" mass="15613">MSVRQHALALCLCLVERAFAEFAPFRATHRRCNWDAIICPRGSFVVRCTPTLPTSKPTVLHSLSATMPRCGHAVAATPSIARMLPRLRHQQAVPRSRLAQDIYLQGISGLTAQPQSQEILHVQDLWPMALASAFPSCHHVL</sequence>
<protein>
    <recommendedName>
        <fullName evidence="4">Secreted protein</fullName>
    </recommendedName>
</protein>
<comment type="caution">
    <text evidence="2">The sequence shown here is derived from an EMBL/GenBank/DDBJ whole genome shotgun (WGS) entry which is preliminary data.</text>
</comment>
<dbReference type="AlphaFoldDB" id="A0AAD6YWJ4"/>
<evidence type="ECO:0000256" key="1">
    <source>
        <dbReference type="SAM" id="SignalP"/>
    </source>
</evidence>
<evidence type="ECO:0000313" key="2">
    <source>
        <dbReference type="EMBL" id="KAJ7300651.1"/>
    </source>
</evidence>
<name>A0AAD6YWJ4_9AGAR</name>
<organism evidence="2 3">
    <name type="scientific">Mycena albidolilacea</name>
    <dbReference type="NCBI Taxonomy" id="1033008"/>
    <lineage>
        <taxon>Eukaryota</taxon>
        <taxon>Fungi</taxon>
        <taxon>Dikarya</taxon>
        <taxon>Basidiomycota</taxon>
        <taxon>Agaricomycotina</taxon>
        <taxon>Agaricomycetes</taxon>
        <taxon>Agaricomycetidae</taxon>
        <taxon>Agaricales</taxon>
        <taxon>Marasmiineae</taxon>
        <taxon>Mycenaceae</taxon>
        <taxon>Mycena</taxon>
    </lineage>
</organism>
<gene>
    <name evidence="2" type="ORF">DFH08DRAFT_908277</name>
</gene>